<evidence type="ECO:0000256" key="11">
    <source>
        <dbReference type="ARBA" id="ARBA00023268"/>
    </source>
</evidence>
<evidence type="ECO:0000256" key="10">
    <source>
        <dbReference type="ARBA" id="ARBA00023136"/>
    </source>
</evidence>
<dbReference type="SUPFAM" id="SSF53955">
    <property type="entry name" value="Lysozyme-like"/>
    <property type="match status" value="1"/>
</dbReference>
<keyword evidence="10" id="KW-0472">Membrane</keyword>
<feature type="non-terminal residue" evidence="16">
    <location>
        <position position="185"/>
    </location>
</feature>
<evidence type="ECO:0000256" key="2">
    <source>
        <dbReference type="ARBA" id="ARBA00022645"/>
    </source>
</evidence>
<dbReference type="Proteomes" id="UP000325300">
    <property type="component" value="Unassembled WGS sequence"/>
</dbReference>
<feature type="domain" description="Glycosyl transferase family 51" evidence="15">
    <location>
        <begin position="1"/>
        <end position="71"/>
    </location>
</feature>
<evidence type="ECO:0000313" key="16">
    <source>
        <dbReference type="EMBL" id="TYK92010.1"/>
    </source>
</evidence>
<dbReference type="GO" id="GO:0008360">
    <property type="term" value="P:regulation of cell shape"/>
    <property type="evidence" value="ECO:0007669"/>
    <property type="project" value="UniProtKB-KW"/>
</dbReference>
<dbReference type="InterPro" id="IPR001264">
    <property type="entry name" value="Glyco_trans_51"/>
</dbReference>
<dbReference type="Gene3D" id="1.10.3810.10">
    <property type="entry name" value="Biosynthetic peptidoglycan transglycosylase-like"/>
    <property type="match status" value="1"/>
</dbReference>
<evidence type="ECO:0000256" key="8">
    <source>
        <dbReference type="ARBA" id="ARBA00022984"/>
    </source>
</evidence>
<proteinExistence type="predicted"/>
<evidence type="ECO:0000256" key="4">
    <source>
        <dbReference type="ARBA" id="ARBA00022676"/>
    </source>
</evidence>
<evidence type="ECO:0000256" key="7">
    <source>
        <dbReference type="ARBA" id="ARBA00022960"/>
    </source>
</evidence>
<dbReference type="GO" id="GO:0030288">
    <property type="term" value="C:outer membrane-bounded periplasmic space"/>
    <property type="evidence" value="ECO:0007669"/>
    <property type="project" value="TreeGrafter"/>
</dbReference>
<dbReference type="Gene3D" id="3.40.710.10">
    <property type="entry name" value="DD-peptidase/beta-lactamase superfamily"/>
    <property type="match status" value="1"/>
</dbReference>
<feature type="non-terminal residue" evidence="16">
    <location>
        <position position="1"/>
    </location>
</feature>
<keyword evidence="1" id="KW-1003">Cell membrane</keyword>
<evidence type="ECO:0000259" key="15">
    <source>
        <dbReference type="Pfam" id="PF00912"/>
    </source>
</evidence>
<evidence type="ECO:0000256" key="3">
    <source>
        <dbReference type="ARBA" id="ARBA00022670"/>
    </source>
</evidence>
<evidence type="ECO:0000256" key="14">
    <source>
        <dbReference type="ARBA" id="ARBA00049902"/>
    </source>
</evidence>
<evidence type="ECO:0000256" key="5">
    <source>
        <dbReference type="ARBA" id="ARBA00022679"/>
    </source>
</evidence>
<evidence type="ECO:0000256" key="6">
    <source>
        <dbReference type="ARBA" id="ARBA00022692"/>
    </source>
</evidence>
<dbReference type="GO" id="GO:0009002">
    <property type="term" value="F:serine-type D-Ala-D-Ala carboxypeptidase activity"/>
    <property type="evidence" value="ECO:0007669"/>
    <property type="project" value="UniProtKB-EC"/>
</dbReference>
<keyword evidence="5" id="KW-0808">Transferase</keyword>
<evidence type="ECO:0000313" key="17">
    <source>
        <dbReference type="Proteomes" id="UP000325300"/>
    </source>
</evidence>
<accession>A0A5S4T7N1</accession>
<gene>
    <name evidence="16" type="ORF">E0F67_10150</name>
</gene>
<keyword evidence="4" id="KW-0328">Glycosyltransferase</keyword>
<evidence type="ECO:0000256" key="13">
    <source>
        <dbReference type="ARBA" id="ARBA00034000"/>
    </source>
</evidence>
<keyword evidence="11" id="KW-0511">Multifunctional enzyme</keyword>
<evidence type="ECO:0000256" key="1">
    <source>
        <dbReference type="ARBA" id="ARBA00022475"/>
    </source>
</evidence>
<keyword evidence="9" id="KW-1133">Transmembrane helix</keyword>
<keyword evidence="7" id="KW-0133">Cell shape</keyword>
<evidence type="ECO:0000256" key="12">
    <source>
        <dbReference type="ARBA" id="ARBA00023316"/>
    </source>
</evidence>
<dbReference type="SUPFAM" id="SSF56601">
    <property type="entry name" value="beta-lactamase/transpeptidase-like"/>
    <property type="match status" value="1"/>
</dbReference>
<keyword evidence="2" id="KW-0121">Carboxypeptidase</keyword>
<dbReference type="InterPro" id="IPR050396">
    <property type="entry name" value="Glycosyltr_51/Transpeptidase"/>
</dbReference>
<dbReference type="GO" id="GO:0008955">
    <property type="term" value="F:peptidoglycan glycosyltransferase activity"/>
    <property type="evidence" value="ECO:0007669"/>
    <property type="project" value="UniProtKB-EC"/>
</dbReference>
<keyword evidence="3" id="KW-0645">Protease</keyword>
<dbReference type="InterPro" id="IPR023346">
    <property type="entry name" value="Lysozyme-like_dom_sf"/>
</dbReference>
<dbReference type="Pfam" id="PF00912">
    <property type="entry name" value="Transgly"/>
    <property type="match status" value="1"/>
</dbReference>
<keyword evidence="6" id="KW-0812">Transmembrane</keyword>
<dbReference type="RefSeq" id="WP_187417529.1">
    <property type="nucleotide sequence ID" value="NZ_SJLI01000201.1"/>
</dbReference>
<keyword evidence="3" id="KW-0378">Hydrolase</keyword>
<dbReference type="InterPro" id="IPR012338">
    <property type="entry name" value="Beta-lactam/transpept-like"/>
</dbReference>
<dbReference type="InterPro" id="IPR036950">
    <property type="entry name" value="PBP_transglycosylase"/>
</dbReference>
<dbReference type="PANTHER" id="PTHR32282">
    <property type="entry name" value="BINDING PROTEIN TRANSPEPTIDASE, PUTATIVE-RELATED"/>
    <property type="match status" value="1"/>
</dbReference>
<dbReference type="GO" id="GO:0071555">
    <property type="term" value="P:cell wall organization"/>
    <property type="evidence" value="ECO:0007669"/>
    <property type="project" value="UniProtKB-KW"/>
</dbReference>
<dbReference type="PANTHER" id="PTHR32282:SF32">
    <property type="entry name" value="PENICILLIN-BINDING PROTEIN 2A"/>
    <property type="match status" value="1"/>
</dbReference>
<evidence type="ECO:0000256" key="9">
    <source>
        <dbReference type="ARBA" id="ARBA00022989"/>
    </source>
</evidence>
<comment type="catalytic activity">
    <reaction evidence="14">
        <text>[GlcNAc-(1-&gt;4)-Mur2Ac(oyl-L-Ala-gamma-D-Glu-L-Lys-D-Ala-D-Ala)](n)-di-trans,octa-cis-undecaprenyl diphosphate + beta-D-GlcNAc-(1-&gt;4)-Mur2Ac(oyl-L-Ala-gamma-D-Glu-L-Lys-D-Ala-D-Ala)-di-trans,octa-cis-undecaprenyl diphosphate = [GlcNAc-(1-&gt;4)-Mur2Ac(oyl-L-Ala-gamma-D-Glu-L-Lys-D-Ala-D-Ala)](n+1)-di-trans,octa-cis-undecaprenyl diphosphate + di-trans,octa-cis-undecaprenyl diphosphate + H(+)</text>
        <dbReference type="Rhea" id="RHEA:23708"/>
        <dbReference type="Rhea" id="RHEA-COMP:9602"/>
        <dbReference type="Rhea" id="RHEA-COMP:9603"/>
        <dbReference type="ChEBI" id="CHEBI:15378"/>
        <dbReference type="ChEBI" id="CHEBI:58405"/>
        <dbReference type="ChEBI" id="CHEBI:60033"/>
        <dbReference type="ChEBI" id="CHEBI:78435"/>
        <dbReference type="EC" id="2.4.99.28"/>
    </reaction>
</comment>
<dbReference type="GO" id="GO:0009252">
    <property type="term" value="P:peptidoglycan biosynthetic process"/>
    <property type="evidence" value="ECO:0007669"/>
    <property type="project" value="UniProtKB-KW"/>
</dbReference>
<keyword evidence="8" id="KW-0573">Peptidoglycan synthesis</keyword>
<comment type="caution">
    <text evidence="16">The sequence shown here is derived from an EMBL/GenBank/DDBJ whole genome shotgun (WGS) entry which is preliminary data.</text>
</comment>
<comment type="catalytic activity">
    <reaction evidence="13">
        <text>Preferential cleavage: (Ac)2-L-Lys-D-Ala-|-D-Ala. Also transpeptidation of peptidyl-alanyl moieties that are N-acyl substituents of D-alanine.</text>
        <dbReference type="EC" id="3.4.16.4"/>
    </reaction>
</comment>
<reference evidence="16 17" key="1">
    <citation type="submission" date="2019-02" db="EMBL/GenBank/DDBJ databases">
        <title>Novel genomic isolates of S. pyogenes and S. dysgalactiae subsp. equisimilis associated to necrotising fasciitis (NSTI).</title>
        <authorList>
            <person name="Barrantes I."/>
        </authorList>
    </citation>
    <scope>NUCLEOTIDE SEQUENCE [LARGE SCALE GENOMIC DNA]</scope>
    <source>
        <strain evidence="16 17">SPY5003</strain>
    </source>
</reference>
<dbReference type="EMBL" id="SJLI01000201">
    <property type="protein sequence ID" value="TYK92010.1"/>
    <property type="molecule type" value="Genomic_DNA"/>
</dbReference>
<protein>
    <submittedName>
        <fullName evidence="16">Penicillin-binding protein</fullName>
    </submittedName>
</protein>
<dbReference type="GO" id="GO:0006508">
    <property type="term" value="P:proteolysis"/>
    <property type="evidence" value="ECO:0007669"/>
    <property type="project" value="UniProtKB-KW"/>
</dbReference>
<dbReference type="AlphaFoldDB" id="A0A5S4T7N1"/>
<sequence>ILTMYLNNSYFGNGVWGVEDASQKYFGTTAANLTLDEAATLAGMLKGPEIYNPYYSLENATNRRDTVLGAMVDAGKINQDQAAEAKTVGMGNRLADTYVGKSDDYQYPSYFDAVINEAISTYGISEKDIVNNGYKVYTELDQNYQTGMQTTFNNDNLFPVSAYDGSSAQAASVALDPKTGAVRGL</sequence>
<name>A0A5S4T7N1_STRPY</name>
<keyword evidence="12" id="KW-0961">Cell wall biogenesis/degradation</keyword>
<organism evidence="16 17">
    <name type="scientific">Streptococcus pyogenes</name>
    <dbReference type="NCBI Taxonomy" id="1314"/>
    <lineage>
        <taxon>Bacteria</taxon>
        <taxon>Bacillati</taxon>
        <taxon>Bacillota</taxon>
        <taxon>Bacilli</taxon>
        <taxon>Lactobacillales</taxon>
        <taxon>Streptococcaceae</taxon>
        <taxon>Streptococcus</taxon>
    </lineage>
</organism>